<dbReference type="AlphaFoldDB" id="A0A1J3DU05"/>
<keyword evidence="2" id="KW-0804">Transcription</keyword>
<dbReference type="PROSITE" id="PS50985">
    <property type="entry name" value="GRAS"/>
    <property type="match status" value="1"/>
</dbReference>
<evidence type="ECO:0000256" key="3">
    <source>
        <dbReference type="PROSITE-ProRule" id="PRU01191"/>
    </source>
</evidence>
<dbReference type="PANTHER" id="PTHR31636">
    <property type="entry name" value="OSJNBA0084A10.13 PROTEIN-RELATED"/>
    <property type="match status" value="1"/>
</dbReference>
<name>A0A1J3DU05_NOCCA</name>
<gene>
    <name evidence="5" type="ORF">GA_TR17570_c0_g1_i1_g.56056</name>
</gene>
<proteinExistence type="inferred from homology"/>
<sequence>MPLPFEEFQGKGVLDFLDSSSENKIWANREKIHGRREDLCCVVGVNNGGFPEPTSVLDSIRSPSPFVSSSTTTLSSSYGGLSGGGAAAAFSGADGKCDQMGFEDLDGVLSGSPGQEQSIFRLIMAGDVVDPGFVGFDTGSGSVPAINDPNSVFAYGFPFHDPPPPEKEKFQITTYPETLLNPNPGFFSVGSSPPAKRLNSGHPGSQHPDSRPHHQWVFPFSDPGHEYHDPFLTPPKIAEIKVADDHDQSTVITDQLFNAAAELIRTTIGGDNNNIVIAQGILARLNHNLNNTNNDTNNNYNPKPPFHRAASYISEALHSLLLQDSPPSLSPPQTLILRIAAYRAFSETSPFLQFVNFTANQTILESSEGLDRIHIVDFDLGYGGQWASLIQELSGRRNRSSSSSSAPSLKITAFASASDEFELRFTEENLRNFAGETGVSFEIELLNMEILLNPAYWPLSLLRSSENEAIAVNLPISSVVSGYLPLVLRFLKQISPNVVVCSDRSCDRNNDAPFPNGLIHALQYYTSLLESLDASGNNTNNQEAATSIERFCVQPSIQKLLTNRYRWMERSPPWRSVFGQCGFSPVALSQTAETQAEYLLQRNPMRGFHLEKKQQSSSSSSSLVLCWQKKELVAVSAWKC</sequence>
<comment type="similarity">
    <text evidence="3">Belongs to the GRAS family.</text>
</comment>
<organism evidence="5">
    <name type="scientific">Noccaea caerulescens</name>
    <name type="common">Alpine penny-cress</name>
    <name type="synonym">Thlaspi caerulescens</name>
    <dbReference type="NCBI Taxonomy" id="107243"/>
    <lineage>
        <taxon>Eukaryota</taxon>
        <taxon>Viridiplantae</taxon>
        <taxon>Streptophyta</taxon>
        <taxon>Embryophyta</taxon>
        <taxon>Tracheophyta</taxon>
        <taxon>Spermatophyta</taxon>
        <taxon>Magnoliopsida</taxon>
        <taxon>eudicotyledons</taxon>
        <taxon>Gunneridae</taxon>
        <taxon>Pentapetalae</taxon>
        <taxon>rosids</taxon>
        <taxon>malvids</taxon>
        <taxon>Brassicales</taxon>
        <taxon>Brassicaceae</taxon>
        <taxon>Coluteocarpeae</taxon>
        <taxon>Noccaea</taxon>
    </lineage>
</organism>
<evidence type="ECO:0000256" key="4">
    <source>
        <dbReference type="SAM" id="MobiDB-lite"/>
    </source>
</evidence>
<comment type="caution">
    <text evidence="3">Lacks conserved residue(s) required for the propagation of feature annotation.</text>
</comment>
<dbReference type="InterPro" id="IPR005202">
    <property type="entry name" value="TF_GRAS"/>
</dbReference>
<evidence type="ECO:0000313" key="5">
    <source>
        <dbReference type="EMBL" id="JAU22438.1"/>
    </source>
</evidence>
<reference evidence="5" key="1">
    <citation type="submission" date="2016-07" db="EMBL/GenBank/DDBJ databases">
        <title>De novo transcriptome assembly of four accessions of the metal hyperaccumulator plant Noccaea caerulescens.</title>
        <authorList>
            <person name="Blande D."/>
            <person name="Halimaa P."/>
            <person name="Tervahauta A.I."/>
            <person name="Aarts M.G."/>
            <person name="Karenlampi S.O."/>
        </authorList>
    </citation>
    <scope>NUCLEOTIDE SEQUENCE</scope>
</reference>
<feature type="region of interest" description="Disordered" evidence="4">
    <location>
        <begin position="190"/>
        <end position="213"/>
    </location>
</feature>
<dbReference type="EMBL" id="GEVI01009882">
    <property type="protein sequence ID" value="JAU22438.1"/>
    <property type="molecule type" value="Transcribed_RNA"/>
</dbReference>
<accession>A0A1J3DU05</accession>
<evidence type="ECO:0000256" key="2">
    <source>
        <dbReference type="ARBA" id="ARBA00023163"/>
    </source>
</evidence>
<dbReference type="Pfam" id="PF03514">
    <property type="entry name" value="GRAS"/>
    <property type="match status" value="1"/>
</dbReference>
<feature type="region of interest" description="SAW" evidence="3">
    <location>
        <begin position="562"/>
        <end position="639"/>
    </location>
</feature>
<evidence type="ECO:0000256" key="1">
    <source>
        <dbReference type="ARBA" id="ARBA00023015"/>
    </source>
</evidence>
<feature type="short sequence motif" description="VHIID" evidence="3">
    <location>
        <begin position="373"/>
        <end position="377"/>
    </location>
</feature>
<protein>
    <submittedName>
        <fullName evidence="5">Scarecrow-like protein 22</fullName>
    </submittedName>
</protein>
<keyword evidence="1" id="KW-0805">Transcription regulation</keyword>